<accession>A0ABP1G486</accession>
<comment type="caution">
    <text evidence="2">The sequence shown here is derived from an EMBL/GenBank/DDBJ whole genome shotgun (WGS) entry which is preliminary data.</text>
</comment>
<feature type="compositionally biased region" description="Gly residues" evidence="1">
    <location>
        <begin position="397"/>
        <end position="406"/>
    </location>
</feature>
<proteinExistence type="predicted"/>
<evidence type="ECO:0000313" key="2">
    <source>
        <dbReference type="EMBL" id="CAL5226180.1"/>
    </source>
</evidence>
<dbReference type="Proteomes" id="UP001497392">
    <property type="component" value="Unassembled WGS sequence"/>
</dbReference>
<dbReference type="EMBL" id="CAXHTA020000016">
    <property type="protein sequence ID" value="CAL5226180.1"/>
    <property type="molecule type" value="Genomic_DNA"/>
</dbReference>
<keyword evidence="3" id="KW-1185">Reference proteome</keyword>
<reference evidence="2 3" key="1">
    <citation type="submission" date="2024-06" db="EMBL/GenBank/DDBJ databases">
        <authorList>
            <person name="Kraege A."/>
            <person name="Thomma B."/>
        </authorList>
    </citation>
    <scope>NUCLEOTIDE SEQUENCE [LARGE SCALE GENOMIC DNA]</scope>
</reference>
<protein>
    <submittedName>
        <fullName evidence="2">G9010 protein</fullName>
    </submittedName>
</protein>
<feature type="region of interest" description="Disordered" evidence="1">
    <location>
        <begin position="390"/>
        <end position="413"/>
    </location>
</feature>
<evidence type="ECO:0000313" key="3">
    <source>
        <dbReference type="Proteomes" id="UP001497392"/>
    </source>
</evidence>
<feature type="compositionally biased region" description="Acidic residues" evidence="1">
    <location>
        <begin position="228"/>
        <end position="240"/>
    </location>
</feature>
<feature type="compositionally biased region" description="Low complexity" evidence="1">
    <location>
        <begin position="147"/>
        <end position="159"/>
    </location>
</feature>
<feature type="region of interest" description="Disordered" evidence="1">
    <location>
        <begin position="143"/>
        <end position="259"/>
    </location>
</feature>
<feature type="region of interest" description="Disordered" evidence="1">
    <location>
        <begin position="273"/>
        <end position="309"/>
    </location>
</feature>
<name>A0ABP1G486_9CHLO</name>
<gene>
    <name evidence="2" type="primary">g9010</name>
    <name evidence="2" type="ORF">VP750_LOCUS8086</name>
</gene>
<sequence length="413" mass="45298">MSLTRDEREAIERSKGPGGDCWLLLQSARIEAKELKHDIEDVVIQLQGADPADHHYVEALQFQHRKLWEACMMKQIQIGSLNDCISVIVQQQVSRQATDTTAPQPYFTYSSPCSSINRPISVVNLAPATEDAEDADVNYLDEDEQAELQSESSDSSSEQSESESLDEGDAFNLCPDDEYTYPNDEETGRLPASTSWPEPKSLPLPVFAAFDDMPAPEDADVKYPSDDSSSEESDSSEESEWQAASSNSSHQCEQSDWETVPNVVAFNGITAAEVADVKDPSDEETGWQSASPYSSSERSEWESVPNDAALNGITTPEVASVNELNDDKAQWQPAYKESPPSSLQQLAKLIEWQSVPDVATFKERMAPARPWPPAPNHVAAYRSTIEEPPTAARAGASWGGGGGFRGLAGRQQY</sequence>
<organism evidence="2 3">
    <name type="scientific">Coccomyxa viridis</name>
    <dbReference type="NCBI Taxonomy" id="1274662"/>
    <lineage>
        <taxon>Eukaryota</taxon>
        <taxon>Viridiplantae</taxon>
        <taxon>Chlorophyta</taxon>
        <taxon>core chlorophytes</taxon>
        <taxon>Trebouxiophyceae</taxon>
        <taxon>Trebouxiophyceae incertae sedis</taxon>
        <taxon>Coccomyxaceae</taxon>
        <taxon>Coccomyxa</taxon>
    </lineage>
</organism>
<feature type="compositionally biased region" description="Acidic residues" evidence="1">
    <location>
        <begin position="160"/>
        <end position="185"/>
    </location>
</feature>
<evidence type="ECO:0000256" key="1">
    <source>
        <dbReference type="SAM" id="MobiDB-lite"/>
    </source>
</evidence>